<dbReference type="OrthoDB" id="9067983at2"/>
<accession>A0A1H7GYF0</accession>
<keyword evidence="2" id="KW-1185">Reference proteome</keyword>
<proteinExistence type="predicted"/>
<dbReference type="Proteomes" id="UP000199120">
    <property type="component" value="Unassembled WGS sequence"/>
</dbReference>
<dbReference type="RefSeq" id="WP_090541587.1">
    <property type="nucleotide sequence ID" value="NZ_FNSR01000001.1"/>
</dbReference>
<dbReference type="InterPro" id="IPR025048">
    <property type="entry name" value="DUF3987"/>
</dbReference>
<sequence>MSDNIDFNVPLLLAPEPVAGHCEKPPFPDFDPEDETYPWEALPQTMRGAVIEICKNDGLAVPIAAQAVLSAISVACQDLIWMNRGIANDHKSVCSLFLLTVADTGARKSRADQLVVKPIEAYDLIRRSVFEAETTAYELDRAASQRKIRELEKAEGQLLRKSKTLSISEDAETKRLAKKAGDKAEEVTRELAELNREVIQRRPPRLQRVLYSKIPIRQLEQSLAQNWPAVGLFSDEAAGILNSKGESDMASLDRLWDGGSIDVVGRTKQESFFVHDPRLTLSLMVQPIVFDRFVEQKGELAKGIGLMSRVLLSRPDTPYGTRIFKRPEDRSTVWIDRFNKRVQAFLSHSHASIEERAENRETLYFEPDAQKFWEEMYNGIEVGMATKGKFENEREFANRFAEHVARLSALFHFFECGDMDNPAGAGLAIPKSTVEAAFKVAEWYLNEFRRVFNQETRMREMAGYVLTKFRDMLESVNGGPLEDLPGDVRMVCDVPVQDLRANCSRYGLKKIENFRPVLDWLHARGNVLVREAESRATSRASAPPKRKPESVEIRYRVGGDKYEFFFDLDNRWLRSRSR</sequence>
<reference evidence="2" key="1">
    <citation type="submission" date="2016-10" db="EMBL/GenBank/DDBJ databases">
        <authorList>
            <person name="Varghese N."/>
            <person name="Submissions S."/>
        </authorList>
    </citation>
    <scope>NUCLEOTIDE SEQUENCE [LARGE SCALE GENOMIC DNA]</scope>
    <source>
        <strain evidence="2">LMG 26416</strain>
    </source>
</reference>
<dbReference type="AlphaFoldDB" id="A0A1H7GYF0"/>
<organism evidence="1 2">
    <name type="scientific">Paraburkholderia caballeronis</name>
    <dbReference type="NCBI Taxonomy" id="416943"/>
    <lineage>
        <taxon>Bacteria</taxon>
        <taxon>Pseudomonadati</taxon>
        <taxon>Pseudomonadota</taxon>
        <taxon>Betaproteobacteria</taxon>
        <taxon>Burkholderiales</taxon>
        <taxon>Burkholderiaceae</taxon>
        <taxon>Paraburkholderia</taxon>
    </lineage>
</organism>
<name>A0A1H7GYF0_9BURK</name>
<evidence type="ECO:0008006" key="3">
    <source>
        <dbReference type="Google" id="ProtNLM"/>
    </source>
</evidence>
<dbReference type="EMBL" id="FOAJ01000002">
    <property type="protein sequence ID" value="SEK42082.1"/>
    <property type="molecule type" value="Genomic_DNA"/>
</dbReference>
<gene>
    <name evidence="1" type="ORF">SAMN05192542_10225</name>
</gene>
<evidence type="ECO:0000313" key="1">
    <source>
        <dbReference type="EMBL" id="SEK42082.1"/>
    </source>
</evidence>
<dbReference type="STRING" id="416943.SAMN05445871_0291"/>
<evidence type="ECO:0000313" key="2">
    <source>
        <dbReference type="Proteomes" id="UP000199120"/>
    </source>
</evidence>
<protein>
    <recommendedName>
        <fullName evidence="3">DUF3987 domain-containing protein</fullName>
    </recommendedName>
</protein>
<dbReference type="Pfam" id="PF13148">
    <property type="entry name" value="DUF3987"/>
    <property type="match status" value="1"/>
</dbReference>